<dbReference type="Proteomes" id="UP000192472">
    <property type="component" value="Unassembled WGS sequence"/>
</dbReference>
<dbReference type="Gene3D" id="1.20.120.450">
    <property type="entry name" value="dinb family like domain"/>
    <property type="match status" value="1"/>
</dbReference>
<accession>A0A1W2GI24</accession>
<organism evidence="2 3">
    <name type="scientific">Reichenbachiella faecimaris</name>
    <dbReference type="NCBI Taxonomy" id="692418"/>
    <lineage>
        <taxon>Bacteria</taxon>
        <taxon>Pseudomonadati</taxon>
        <taxon>Bacteroidota</taxon>
        <taxon>Cytophagia</taxon>
        <taxon>Cytophagales</taxon>
        <taxon>Reichenbachiellaceae</taxon>
        <taxon>Reichenbachiella</taxon>
    </lineage>
</organism>
<proteinExistence type="predicted"/>
<name>A0A1W2GI24_REIFA</name>
<dbReference type="AlphaFoldDB" id="A0A1W2GI24"/>
<dbReference type="InterPro" id="IPR034660">
    <property type="entry name" value="DinB/YfiT-like"/>
</dbReference>
<dbReference type="SUPFAM" id="SSF109854">
    <property type="entry name" value="DinB/YfiT-like putative metalloenzymes"/>
    <property type="match status" value="1"/>
</dbReference>
<dbReference type="EMBL" id="FWYF01000003">
    <property type="protein sequence ID" value="SMD36313.1"/>
    <property type="molecule type" value="Genomic_DNA"/>
</dbReference>
<evidence type="ECO:0000313" key="2">
    <source>
        <dbReference type="EMBL" id="SMD36313.1"/>
    </source>
</evidence>
<evidence type="ECO:0000259" key="1">
    <source>
        <dbReference type="Pfam" id="PF12867"/>
    </source>
</evidence>
<protein>
    <submittedName>
        <fullName evidence="2">DinB superfamily protein</fullName>
    </submittedName>
</protein>
<feature type="domain" description="DinB-like" evidence="1">
    <location>
        <begin position="41"/>
        <end position="192"/>
    </location>
</feature>
<gene>
    <name evidence="2" type="ORF">SAMN04488029_2826</name>
</gene>
<sequence length="203" mass="22915">MKTISLMMLALILTSAGSNRSLSKKEIKYTTNYLDSSMSLAFSAVENLSLEQWNYQPDSETWSIAGVCEHMLIAEKNILILIQNKIITDEANRQVDDNDLITNEEIIVGLKDRGEGKRRKTNERFEPTGALKSPAQFIAEYKAARKATMDFVKNTEADLNAYYWASPLGNKLSAYQWTILLSAHAERHTAQIIEVQSSSNYPM</sequence>
<dbReference type="STRING" id="692418.SAMN04488029_2826"/>
<reference evidence="2 3" key="1">
    <citation type="submission" date="2017-04" db="EMBL/GenBank/DDBJ databases">
        <authorList>
            <person name="Afonso C.L."/>
            <person name="Miller P.J."/>
            <person name="Scott M.A."/>
            <person name="Spackman E."/>
            <person name="Goraichik I."/>
            <person name="Dimitrov K.M."/>
            <person name="Suarez D.L."/>
            <person name="Swayne D.E."/>
        </authorList>
    </citation>
    <scope>NUCLEOTIDE SEQUENCE [LARGE SCALE GENOMIC DNA]</scope>
    <source>
        <strain evidence="2 3">DSM 26133</strain>
    </source>
</reference>
<dbReference type="Pfam" id="PF12867">
    <property type="entry name" value="DinB_2"/>
    <property type="match status" value="1"/>
</dbReference>
<evidence type="ECO:0000313" key="3">
    <source>
        <dbReference type="Proteomes" id="UP000192472"/>
    </source>
</evidence>
<dbReference type="OrthoDB" id="9807923at2"/>
<dbReference type="RefSeq" id="WP_084373480.1">
    <property type="nucleotide sequence ID" value="NZ_FWYF01000003.1"/>
</dbReference>
<keyword evidence="3" id="KW-1185">Reference proteome</keyword>
<dbReference type="InterPro" id="IPR024775">
    <property type="entry name" value="DinB-like"/>
</dbReference>